<dbReference type="STRING" id="109280.ENSHCOP00000002884"/>
<accession>A0A3Q3D519</accession>
<dbReference type="InterPro" id="IPR055289">
    <property type="entry name" value="OFD1"/>
</dbReference>
<reference evidence="2" key="1">
    <citation type="submission" date="2025-08" db="UniProtKB">
        <authorList>
            <consortium name="Ensembl"/>
        </authorList>
    </citation>
    <scope>IDENTIFICATION</scope>
</reference>
<reference evidence="2" key="2">
    <citation type="submission" date="2025-09" db="UniProtKB">
        <authorList>
            <consortium name="Ensembl"/>
        </authorList>
    </citation>
    <scope>IDENTIFICATION</scope>
</reference>
<proteinExistence type="predicted"/>
<organism evidence="2 3">
    <name type="scientific">Hippocampus comes</name>
    <name type="common">Tiger tail seahorse</name>
    <dbReference type="NCBI Taxonomy" id="109280"/>
    <lineage>
        <taxon>Eukaryota</taxon>
        <taxon>Metazoa</taxon>
        <taxon>Chordata</taxon>
        <taxon>Craniata</taxon>
        <taxon>Vertebrata</taxon>
        <taxon>Euteleostomi</taxon>
        <taxon>Actinopterygii</taxon>
        <taxon>Neopterygii</taxon>
        <taxon>Teleostei</taxon>
        <taxon>Neoteleostei</taxon>
        <taxon>Acanthomorphata</taxon>
        <taxon>Syngnathiaria</taxon>
        <taxon>Syngnathiformes</taxon>
        <taxon>Syngnathoidei</taxon>
        <taxon>Syngnathidae</taxon>
        <taxon>Hippocampus</taxon>
    </lineage>
</organism>
<dbReference type="OMA" id="NTREKHA"/>
<keyword evidence="1" id="KW-0175">Coiled coil</keyword>
<dbReference type="GO" id="GO:0036064">
    <property type="term" value="C:ciliary basal body"/>
    <property type="evidence" value="ECO:0007669"/>
    <property type="project" value="TreeGrafter"/>
</dbReference>
<sequence length="323" mass="38168">MFPIFQTGFLINLVSHVTDHQPAVLHCDADTQTYSSAIEKMKMIDKEYENVLRKKKTLKVELAKVKMEEKVQFQKEFEKFKQELARTYEMKTKALNTREKHAIERLQKQQEIEEKNVYMQRQMVLKEIDTLRNRENELKLRMESFEDYQLELKEDYSKRAEQLTMSEKLNKEESIRLQHDSAAMKAKLEEISMMSVVFKGELDAAQQQTCLLRQQNELLRERLESMSDFPNLKEETARLQGQVKLLQKQLVEAQEENGHLRAGQQIHPTLALQVEVRKLQSARKLDEEEFANQKHELQKQLQLEVTHVRVSGSSFSVPYFCME</sequence>
<dbReference type="PANTHER" id="PTHR39063:SF1">
    <property type="entry name" value="OFD1 CENTRIOLE AND CENTRIOLAR SATELLITE PROTEIN"/>
    <property type="match status" value="1"/>
</dbReference>
<keyword evidence="3" id="KW-1185">Reference proteome</keyword>
<dbReference type="Ensembl" id="ENSHCOT00000009675.1">
    <property type="protein sequence ID" value="ENSHCOP00000002884.1"/>
    <property type="gene ID" value="ENSHCOG00000004133.1"/>
</dbReference>
<dbReference type="GO" id="GO:0005576">
    <property type="term" value="C:extracellular region"/>
    <property type="evidence" value="ECO:0007669"/>
    <property type="project" value="GOC"/>
</dbReference>
<dbReference type="PANTHER" id="PTHR39063">
    <property type="entry name" value="ORAL-FACIAL-DIGITAL SYNDROME 1 PROTEIN HOMOLOG"/>
    <property type="match status" value="1"/>
</dbReference>
<evidence type="ECO:0000313" key="2">
    <source>
        <dbReference type="Ensembl" id="ENSHCOP00000002884.1"/>
    </source>
</evidence>
<protein>
    <submittedName>
        <fullName evidence="2">Uncharacterized protein</fullName>
    </submittedName>
</protein>
<name>A0A3Q3D519_HIPCM</name>
<dbReference type="GO" id="GO:0060287">
    <property type="term" value="P:epithelial cilium movement involved in determination of left/right asymmetry"/>
    <property type="evidence" value="ECO:0007669"/>
    <property type="project" value="TreeGrafter"/>
</dbReference>
<dbReference type="GO" id="GO:0005813">
    <property type="term" value="C:centrosome"/>
    <property type="evidence" value="ECO:0007669"/>
    <property type="project" value="TreeGrafter"/>
</dbReference>
<dbReference type="GeneTree" id="ENSGT00940000171137"/>
<dbReference type="Proteomes" id="UP000264820">
    <property type="component" value="Unplaced"/>
</dbReference>
<evidence type="ECO:0000256" key="1">
    <source>
        <dbReference type="SAM" id="Coils"/>
    </source>
</evidence>
<dbReference type="AlphaFoldDB" id="A0A3Q3D519"/>
<evidence type="ECO:0000313" key="3">
    <source>
        <dbReference type="Proteomes" id="UP000264820"/>
    </source>
</evidence>
<feature type="coiled-coil region" evidence="1">
    <location>
        <begin position="96"/>
        <end position="148"/>
    </location>
</feature>